<reference evidence="1 2" key="1">
    <citation type="submission" date="2020-08" db="EMBL/GenBank/DDBJ databases">
        <title>Sequencing the genomes of 1000 actinobacteria strains.</title>
        <authorList>
            <person name="Klenk H.-P."/>
        </authorList>
    </citation>
    <scope>NUCLEOTIDE SEQUENCE [LARGE SCALE GENOMIC DNA]</scope>
    <source>
        <strain evidence="1 2">DSM 41530</strain>
    </source>
</reference>
<name>A0ABR6LA18_9ACTN</name>
<dbReference type="RefSeq" id="WP_148717891.1">
    <property type="nucleotide sequence ID" value="NZ_CP157809.1"/>
</dbReference>
<dbReference type="Proteomes" id="UP000530530">
    <property type="component" value="Unassembled WGS sequence"/>
</dbReference>
<keyword evidence="2" id="KW-1185">Reference proteome</keyword>
<comment type="caution">
    <text evidence="1">The sequence shown here is derived from an EMBL/GenBank/DDBJ whole genome shotgun (WGS) entry which is preliminary data.</text>
</comment>
<dbReference type="EMBL" id="JACHNG010000001">
    <property type="protein sequence ID" value="MBB4779186.1"/>
    <property type="molecule type" value="Genomic_DNA"/>
</dbReference>
<organism evidence="1 2">
    <name type="scientific">Streptomyces rapamycinicus</name>
    <dbReference type="NCBI Taxonomy" id="1226757"/>
    <lineage>
        <taxon>Bacteria</taxon>
        <taxon>Bacillati</taxon>
        <taxon>Actinomycetota</taxon>
        <taxon>Actinomycetes</taxon>
        <taxon>Kitasatosporales</taxon>
        <taxon>Streptomycetaceae</taxon>
        <taxon>Streptomyces</taxon>
        <taxon>Streptomyces violaceusniger group</taxon>
    </lineage>
</organism>
<evidence type="ECO:0000313" key="2">
    <source>
        <dbReference type="Proteomes" id="UP000530530"/>
    </source>
</evidence>
<proteinExistence type="predicted"/>
<evidence type="ECO:0008006" key="3">
    <source>
        <dbReference type="Google" id="ProtNLM"/>
    </source>
</evidence>
<sequence>MPQPVLVLSASLVPDLLACGLSCLFCTDACTNDRSDTANDCSRETYCPGDDRFPPLPHTDTLSWPQPMTDLTPHQLASIGSGALWQRQQRDQKLPNVVVK</sequence>
<accession>A0ABR6LA18</accession>
<gene>
    <name evidence="1" type="ORF">BJY27_000147</name>
</gene>
<evidence type="ECO:0000313" key="1">
    <source>
        <dbReference type="EMBL" id="MBB4779186.1"/>
    </source>
</evidence>
<protein>
    <recommendedName>
        <fullName evidence="3">Secreted protein</fullName>
    </recommendedName>
</protein>